<evidence type="ECO:0000256" key="1">
    <source>
        <dbReference type="SAM" id="Coils"/>
    </source>
</evidence>
<feature type="coiled-coil region" evidence="1">
    <location>
        <begin position="83"/>
        <end position="182"/>
    </location>
</feature>
<protein>
    <submittedName>
        <fullName evidence="2">Uncharacterized protein</fullName>
    </submittedName>
</protein>
<evidence type="ECO:0000313" key="2">
    <source>
        <dbReference type="EMBL" id="OGM29190.1"/>
    </source>
</evidence>
<keyword evidence="1" id="KW-0175">Coiled coil</keyword>
<name>A0A1F7YPV3_9BACT</name>
<accession>A0A1F7YPV3</accession>
<evidence type="ECO:0000313" key="3">
    <source>
        <dbReference type="Proteomes" id="UP000177263"/>
    </source>
</evidence>
<organism evidence="2 3">
    <name type="scientific">Candidatus Woesebacteria bacterium RIFCSPHIGHO2_01_FULL_41_10</name>
    <dbReference type="NCBI Taxonomy" id="1802500"/>
    <lineage>
        <taxon>Bacteria</taxon>
        <taxon>Candidatus Woeseibacteriota</taxon>
    </lineage>
</organism>
<reference evidence="2 3" key="1">
    <citation type="journal article" date="2016" name="Nat. Commun.">
        <title>Thousands of microbial genomes shed light on interconnected biogeochemical processes in an aquifer system.</title>
        <authorList>
            <person name="Anantharaman K."/>
            <person name="Brown C.T."/>
            <person name="Hug L.A."/>
            <person name="Sharon I."/>
            <person name="Castelle C.J."/>
            <person name="Probst A.J."/>
            <person name="Thomas B.C."/>
            <person name="Singh A."/>
            <person name="Wilkins M.J."/>
            <person name="Karaoz U."/>
            <person name="Brodie E.L."/>
            <person name="Williams K.H."/>
            <person name="Hubbard S.S."/>
            <person name="Banfield J.F."/>
        </authorList>
    </citation>
    <scope>NUCLEOTIDE SEQUENCE [LARGE SCALE GENOMIC DNA]</scope>
</reference>
<sequence>MEVITSLAIAVLTLTSAFTPSTQVTPVLGQQIALTDNSETVVDVEEDIVEEGEDEDDSAVGTIARERRAERFEAVETRREEIKTKAEERRTELQENLQNLRDERKQTVVERVMNRIEVVNERAVAHWNRVLDRLSQLLEKIESRSQKVEDSGGDIGDVTVAIANAQAAIDEAQAAVDAQELKTYNLEIGDDTTVGEDVSGVIDQLHADLDLVKESVQSARDSIRKVFNALKTAADTIPSDSGE</sequence>
<dbReference type="AlphaFoldDB" id="A0A1F7YPV3"/>
<dbReference type="STRING" id="1802500.A2801_02370"/>
<dbReference type="EMBL" id="MGGM01000016">
    <property type="protein sequence ID" value="OGM29190.1"/>
    <property type="molecule type" value="Genomic_DNA"/>
</dbReference>
<proteinExistence type="predicted"/>
<comment type="caution">
    <text evidence="2">The sequence shown here is derived from an EMBL/GenBank/DDBJ whole genome shotgun (WGS) entry which is preliminary data.</text>
</comment>
<gene>
    <name evidence="2" type="ORF">A2801_02370</name>
</gene>
<dbReference type="Proteomes" id="UP000177263">
    <property type="component" value="Unassembled WGS sequence"/>
</dbReference>